<gene>
    <name evidence="1" type="ORF">UFOVP699_151</name>
</gene>
<evidence type="ECO:0000313" key="1">
    <source>
        <dbReference type="EMBL" id="CAB4159415.1"/>
    </source>
</evidence>
<accession>A0A6J5NQI9</accession>
<dbReference type="EMBL" id="LR796670">
    <property type="protein sequence ID" value="CAB4159415.1"/>
    <property type="molecule type" value="Genomic_DNA"/>
</dbReference>
<proteinExistence type="predicted"/>
<reference evidence="1" key="1">
    <citation type="submission" date="2020-04" db="EMBL/GenBank/DDBJ databases">
        <authorList>
            <person name="Chiriac C."/>
            <person name="Salcher M."/>
            <person name="Ghai R."/>
            <person name="Kavagutti S V."/>
        </authorList>
    </citation>
    <scope>NUCLEOTIDE SEQUENCE</scope>
</reference>
<protein>
    <submittedName>
        <fullName evidence="1">Uncharacterized protein</fullName>
    </submittedName>
</protein>
<sequence length="84" mass="9656">MVIFTYNLKTNKMNKTLKVGDEVMWRGGFGSDAPKRAKVENIELCAPGEKYGEHREEVEWSKRDRIVVDLDNGHWAKGHQISPL</sequence>
<organism evidence="1">
    <name type="scientific">uncultured Caudovirales phage</name>
    <dbReference type="NCBI Taxonomy" id="2100421"/>
    <lineage>
        <taxon>Viruses</taxon>
        <taxon>Duplodnaviria</taxon>
        <taxon>Heunggongvirae</taxon>
        <taxon>Uroviricota</taxon>
        <taxon>Caudoviricetes</taxon>
        <taxon>Peduoviridae</taxon>
        <taxon>Maltschvirus</taxon>
        <taxon>Maltschvirus maltsch</taxon>
    </lineage>
</organism>
<name>A0A6J5NQI9_9CAUD</name>